<name>A0A1I3T2V2_9FLAO</name>
<protein>
    <submittedName>
        <fullName evidence="4">Two component transcriptional regulator, LytTR family</fullName>
    </submittedName>
</protein>
<dbReference type="Gene3D" id="3.40.50.2300">
    <property type="match status" value="1"/>
</dbReference>
<sequence>MVLNCVVVDDSAIQRLSIVKLIENNNHLNLIAEYSSALETKNGLNTHKVDLIFLDIEMPVLNGFELLDVLNNKPQIVFVTGKTEYAFKAFNYDATDYLQKPITRERFSQAVDKAVEHHKLKLDFNQEEGEHIFVKSNLKKRKVYIRDIKWIEALGDYVKLVTEDTSLVVLSTMKAFESELPEGKFLRIHKSYIVNLDKVDRFNSKNVEVGAYEIPLSRNKKTQLVEALNSI</sequence>
<dbReference type="InterPro" id="IPR001789">
    <property type="entry name" value="Sig_transdc_resp-reg_receiver"/>
</dbReference>
<dbReference type="AlphaFoldDB" id="A0A1I3T2V2"/>
<dbReference type="EMBL" id="FORM01000013">
    <property type="protein sequence ID" value="SFJ64026.1"/>
    <property type="molecule type" value="Genomic_DNA"/>
</dbReference>
<dbReference type="Gene3D" id="2.40.50.1020">
    <property type="entry name" value="LytTr DNA-binding domain"/>
    <property type="match status" value="1"/>
</dbReference>
<feature type="domain" description="HTH LytTR-type" evidence="3">
    <location>
        <begin position="145"/>
        <end position="230"/>
    </location>
</feature>
<evidence type="ECO:0000313" key="5">
    <source>
        <dbReference type="Proteomes" id="UP000199559"/>
    </source>
</evidence>
<evidence type="ECO:0000259" key="3">
    <source>
        <dbReference type="PROSITE" id="PS50930"/>
    </source>
</evidence>
<dbReference type="PROSITE" id="PS50110">
    <property type="entry name" value="RESPONSE_REGULATORY"/>
    <property type="match status" value="1"/>
</dbReference>
<dbReference type="Proteomes" id="UP000199559">
    <property type="component" value="Unassembled WGS sequence"/>
</dbReference>
<dbReference type="PANTHER" id="PTHR37299">
    <property type="entry name" value="TRANSCRIPTIONAL REGULATOR-RELATED"/>
    <property type="match status" value="1"/>
</dbReference>
<dbReference type="GO" id="GO:0003677">
    <property type="term" value="F:DNA binding"/>
    <property type="evidence" value="ECO:0007669"/>
    <property type="project" value="InterPro"/>
</dbReference>
<dbReference type="Pfam" id="PF00072">
    <property type="entry name" value="Response_reg"/>
    <property type="match status" value="1"/>
</dbReference>
<dbReference type="InterPro" id="IPR007492">
    <property type="entry name" value="LytTR_DNA-bd_dom"/>
</dbReference>
<dbReference type="SMART" id="SM00850">
    <property type="entry name" value="LytTR"/>
    <property type="match status" value="1"/>
</dbReference>
<dbReference type="InterPro" id="IPR046947">
    <property type="entry name" value="LytR-like"/>
</dbReference>
<accession>A0A1I3T2V2</accession>
<dbReference type="InterPro" id="IPR011006">
    <property type="entry name" value="CheY-like_superfamily"/>
</dbReference>
<dbReference type="STRING" id="1144750.SAMN05443431_11311"/>
<feature type="domain" description="Response regulatory" evidence="2">
    <location>
        <begin position="4"/>
        <end position="115"/>
    </location>
</feature>
<proteinExistence type="predicted"/>
<dbReference type="PROSITE" id="PS50930">
    <property type="entry name" value="HTH_LYTTR"/>
    <property type="match status" value="1"/>
</dbReference>
<evidence type="ECO:0000313" key="4">
    <source>
        <dbReference type="EMBL" id="SFJ64026.1"/>
    </source>
</evidence>
<dbReference type="SUPFAM" id="SSF52172">
    <property type="entry name" value="CheY-like"/>
    <property type="match status" value="1"/>
</dbReference>
<feature type="modified residue" description="4-aspartylphosphate" evidence="1">
    <location>
        <position position="55"/>
    </location>
</feature>
<organism evidence="4 5">
    <name type="scientific">Olleya namhaensis</name>
    <dbReference type="NCBI Taxonomy" id="1144750"/>
    <lineage>
        <taxon>Bacteria</taxon>
        <taxon>Pseudomonadati</taxon>
        <taxon>Bacteroidota</taxon>
        <taxon>Flavobacteriia</taxon>
        <taxon>Flavobacteriales</taxon>
        <taxon>Flavobacteriaceae</taxon>
    </lineage>
</organism>
<keyword evidence="1" id="KW-0597">Phosphoprotein</keyword>
<dbReference type="GO" id="GO:0000156">
    <property type="term" value="F:phosphorelay response regulator activity"/>
    <property type="evidence" value="ECO:0007669"/>
    <property type="project" value="InterPro"/>
</dbReference>
<reference evidence="5" key="1">
    <citation type="submission" date="2016-10" db="EMBL/GenBank/DDBJ databases">
        <authorList>
            <person name="Varghese N."/>
            <person name="Submissions S."/>
        </authorList>
    </citation>
    <scope>NUCLEOTIDE SEQUENCE [LARGE SCALE GENOMIC DNA]</scope>
    <source>
        <strain evidence="5">DSM 28881</strain>
    </source>
</reference>
<dbReference type="RefSeq" id="WP_090842260.1">
    <property type="nucleotide sequence ID" value="NZ_CANKYB010000016.1"/>
</dbReference>
<dbReference type="Pfam" id="PF04397">
    <property type="entry name" value="LytTR"/>
    <property type="match status" value="1"/>
</dbReference>
<evidence type="ECO:0000256" key="1">
    <source>
        <dbReference type="PROSITE-ProRule" id="PRU00169"/>
    </source>
</evidence>
<keyword evidence="5" id="KW-1185">Reference proteome</keyword>
<gene>
    <name evidence="4" type="ORF">SAMN05443431_11311</name>
</gene>
<evidence type="ECO:0000259" key="2">
    <source>
        <dbReference type="PROSITE" id="PS50110"/>
    </source>
</evidence>
<dbReference type="PANTHER" id="PTHR37299:SF1">
    <property type="entry name" value="STAGE 0 SPORULATION PROTEIN A HOMOLOG"/>
    <property type="match status" value="1"/>
</dbReference>
<dbReference type="SMART" id="SM00448">
    <property type="entry name" value="REC"/>
    <property type="match status" value="1"/>
</dbReference>